<reference evidence="2 3" key="1">
    <citation type="submission" date="2019-05" db="EMBL/GenBank/DDBJ databases">
        <authorList>
            <person name="Pankratov T."/>
            <person name="Grouzdev D."/>
        </authorList>
    </citation>
    <scope>NUCLEOTIDE SEQUENCE [LARGE SCALE GENOMIC DNA]</scope>
    <source>
        <strain evidence="2 3">KEBCLARHB70R</strain>
    </source>
</reference>
<dbReference type="AlphaFoldDB" id="A0A5R9JC97"/>
<dbReference type="EMBL" id="VCDI01000001">
    <property type="protein sequence ID" value="TLU74383.1"/>
    <property type="molecule type" value="Genomic_DNA"/>
</dbReference>
<dbReference type="Proteomes" id="UP000305654">
    <property type="component" value="Unassembled WGS sequence"/>
</dbReference>
<feature type="signal peptide" evidence="1">
    <location>
        <begin position="1"/>
        <end position="33"/>
    </location>
</feature>
<evidence type="ECO:0000313" key="3">
    <source>
        <dbReference type="Proteomes" id="UP000305654"/>
    </source>
</evidence>
<name>A0A5R9JC97_9PROT</name>
<evidence type="ECO:0008006" key="4">
    <source>
        <dbReference type="Google" id="ProtNLM"/>
    </source>
</evidence>
<comment type="caution">
    <text evidence="2">The sequence shown here is derived from an EMBL/GenBank/DDBJ whole genome shotgun (WGS) entry which is preliminary data.</text>
</comment>
<dbReference type="PROSITE" id="PS51257">
    <property type="entry name" value="PROKAR_LIPOPROTEIN"/>
    <property type="match status" value="1"/>
</dbReference>
<dbReference type="Pfam" id="PF13432">
    <property type="entry name" value="TPR_16"/>
    <property type="match status" value="1"/>
</dbReference>
<dbReference type="SUPFAM" id="SSF48452">
    <property type="entry name" value="TPR-like"/>
    <property type="match status" value="1"/>
</dbReference>
<dbReference type="OrthoDB" id="7340606at2"/>
<keyword evidence="1" id="KW-0732">Signal</keyword>
<proteinExistence type="predicted"/>
<evidence type="ECO:0000313" key="2">
    <source>
        <dbReference type="EMBL" id="TLU74383.1"/>
    </source>
</evidence>
<dbReference type="Gene3D" id="1.25.40.10">
    <property type="entry name" value="Tetratricopeptide repeat domain"/>
    <property type="match status" value="1"/>
</dbReference>
<organism evidence="2 3">
    <name type="scientific">Lichenicoccus roseus</name>
    <dbReference type="NCBI Taxonomy" id="2683649"/>
    <lineage>
        <taxon>Bacteria</taxon>
        <taxon>Pseudomonadati</taxon>
        <taxon>Pseudomonadota</taxon>
        <taxon>Alphaproteobacteria</taxon>
        <taxon>Acetobacterales</taxon>
        <taxon>Acetobacteraceae</taxon>
        <taxon>Lichenicoccus</taxon>
    </lineage>
</organism>
<gene>
    <name evidence="2" type="ORF">FE263_04155</name>
</gene>
<protein>
    <recommendedName>
        <fullName evidence="4">Tetratricopeptide repeat protein</fullName>
    </recommendedName>
</protein>
<dbReference type="InterPro" id="IPR011990">
    <property type="entry name" value="TPR-like_helical_dom_sf"/>
</dbReference>
<dbReference type="RefSeq" id="WP_138324634.1">
    <property type="nucleotide sequence ID" value="NZ_VCDI01000001.1"/>
</dbReference>
<feature type="chain" id="PRO_5024356896" description="Tetratricopeptide repeat protein" evidence="1">
    <location>
        <begin position="34"/>
        <end position="413"/>
    </location>
</feature>
<sequence>MLLRVSRAGLLAGVFFACAPFGAAMLQSPPAQAQDALRPVVGKPLQKAQALAKAGKFPAAMEQIDIAERARDKTANESFVIDEMRASVAQQSGDFKSAIGADDVLLKSGRVPAAEQQRLLMAEASSYYQMRDYAGTIAAIDRYHKAGGASPALETLLIQCYYLQKDYVRAAAVQNAQIQAELKARQTPPEAQLQLLANCQLQSRDTSGLDHTMTLLVTYYPKPEYWAQLMQGLRANPNVPDRLQFDIDRLRLDVGLLTSTQDFMDMAEMAVQDGLPNQGLAVMNKGYATGALGRDAQAPREARLKALVDKTVAEKKASIATDEASARSQPNGNALLAVGYSYVDLGQYPKGIAVMKEAIAKGGLLNPEDAQLHLGLAEMAAGDKAAAGSTLQGVSGTDGAADIAQLWLLRMKA</sequence>
<evidence type="ECO:0000256" key="1">
    <source>
        <dbReference type="SAM" id="SignalP"/>
    </source>
</evidence>
<accession>A0A5R9JC97</accession>
<keyword evidence="3" id="KW-1185">Reference proteome</keyword>